<evidence type="ECO:0008006" key="5">
    <source>
        <dbReference type="Google" id="ProtNLM"/>
    </source>
</evidence>
<dbReference type="OrthoDB" id="7871639at2"/>
<dbReference type="EMBL" id="QBKS01000001">
    <property type="protein sequence ID" value="PTX56584.1"/>
    <property type="molecule type" value="Genomic_DNA"/>
</dbReference>
<keyword evidence="4" id="KW-1185">Reference proteome</keyword>
<accession>A0A2T6BKK1</accession>
<dbReference type="Proteomes" id="UP000243978">
    <property type="component" value="Unassembled WGS sequence"/>
</dbReference>
<comment type="caution">
    <text evidence="3">The sequence shown here is derived from an EMBL/GenBank/DDBJ whole genome shotgun (WGS) entry which is preliminary data.</text>
</comment>
<feature type="compositionally biased region" description="Low complexity" evidence="1">
    <location>
        <begin position="73"/>
        <end position="86"/>
    </location>
</feature>
<keyword evidence="2" id="KW-0732">Signal</keyword>
<feature type="region of interest" description="Disordered" evidence="1">
    <location>
        <begin position="53"/>
        <end position="86"/>
    </location>
</feature>
<feature type="signal peptide" evidence="2">
    <location>
        <begin position="1"/>
        <end position="18"/>
    </location>
</feature>
<evidence type="ECO:0000313" key="3">
    <source>
        <dbReference type="EMBL" id="PTX56584.1"/>
    </source>
</evidence>
<dbReference type="PROSITE" id="PS51257">
    <property type="entry name" value="PROKAR_LIPOPROTEIN"/>
    <property type="match status" value="1"/>
</dbReference>
<proteinExistence type="predicted"/>
<evidence type="ECO:0000313" key="4">
    <source>
        <dbReference type="Proteomes" id="UP000243978"/>
    </source>
</evidence>
<feature type="chain" id="PRO_5015487097" description="D-galactarate dehydratase" evidence="2">
    <location>
        <begin position="19"/>
        <end position="170"/>
    </location>
</feature>
<sequence>MRPILIPLALTLSLAACGGQFPNPFKKPDAPAEAAPDTGAPLDAIGTTDVAATPAPRPVEIGSEGQSAASLDTTTAAEKAQATAAPAGAATLGTTVASLGDVTQPGFWLRTPLVDAEVEGTIETEGGAVVAVTLIPLDGPPTAGSQISLSAMRALDLGLTDLPTLTVARS</sequence>
<evidence type="ECO:0000256" key="2">
    <source>
        <dbReference type="SAM" id="SignalP"/>
    </source>
</evidence>
<dbReference type="RefSeq" id="WP_107844768.1">
    <property type="nucleotide sequence ID" value="NZ_QBKS01000001.1"/>
</dbReference>
<name>A0A2T6BKK1_9RHOB</name>
<dbReference type="AlphaFoldDB" id="A0A2T6BKK1"/>
<evidence type="ECO:0000256" key="1">
    <source>
        <dbReference type="SAM" id="MobiDB-lite"/>
    </source>
</evidence>
<protein>
    <recommendedName>
        <fullName evidence="5">D-galactarate dehydratase</fullName>
    </recommendedName>
</protein>
<gene>
    <name evidence="3" type="ORF">C8N43_1244</name>
</gene>
<reference evidence="3 4" key="1">
    <citation type="submission" date="2018-04" db="EMBL/GenBank/DDBJ databases">
        <title>Genomic Encyclopedia of Archaeal and Bacterial Type Strains, Phase II (KMG-II): from individual species to whole genera.</title>
        <authorList>
            <person name="Goeker M."/>
        </authorList>
    </citation>
    <scope>NUCLEOTIDE SEQUENCE [LARGE SCALE GENOMIC DNA]</scope>
    <source>
        <strain evidence="3 4">DSM 100977</strain>
    </source>
</reference>
<organism evidence="3 4">
    <name type="scientific">Litoreibacter ponti</name>
    <dbReference type="NCBI Taxonomy" id="1510457"/>
    <lineage>
        <taxon>Bacteria</taxon>
        <taxon>Pseudomonadati</taxon>
        <taxon>Pseudomonadota</taxon>
        <taxon>Alphaproteobacteria</taxon>
        <taxon>Rhodobacterales</taxon>
        <taxon>Roseobacteraceae</taxon>
        <taxon>Litoreibacter</taxon>
    </lineage>
</organism>